<dbReference type="PANTHER" id="PTHR43581:SF2">
    <property type="entry name" value="EXCINUCLEASE ATPASE SUBUNIT"/>
    <property type="match status" value="1"/>
</dbReference>
<accession>A0A251ZWH6</accession>
<keyword evidence="1" id="KW-0175">Coiled coil</keyword>
<dbReference type="PANTHER" id="PTHR43581">
    <property type="entry name" value="ATP/GTP PHOSPHATASE"/>
    <property type="match status" value="1"/>
</dbReference>
<evidence type="ECO:0000259" key="2">
    <source>
        <dbReference type="Pfam" id="PF13175"/>
    </source>
</evidence>
<dbReference type="InterPro" id="IPR041685">
    <property type="entry name" value="AAA_GajA/Old/RecF-like"/>
</dbReference>
<feature type="coiled-coil region" evidence="1">
    <location>
        <begin position="260"/>
        <end position="287"/>
    </location>
</feature>
<dbReference type="InterPro" id="IPR051396">
    <property type="entry name" value="Bact_Antivir_Def_Nuclease"/>
</dbReference>
<evidence type="ECO:0000313" key="3">
    <source>
        <dbReference type="EMBL" id="OUI79037.1"/>
    </source>
</evidence>
<dbReference type="CDD" id="cd00267">
    <property type="entry name" value="ABC_ATPase"/>
    <property type="match status" value="1"/>
</dbReference>
<dbReference type="RefSeq" id="WP_086631833.1">
    <property type="nucleotide sequence ID" value="NZ_JOPB01000002.1"/>
</dbReference>
<dbReference type="Pfam" id="PF13175">
    <property type="entry name" value="AAA_15"/>
    <property type="match status" value="1"/>
</dbReference>
<dbReference type="SUPFAM" id="SSF52540">
    <property type="entry name" value="P-loop containing nucleoside triphosphate hydrolases"/>
    <property type="match status" value="1"/>
</dbReference>
<sequence>MSEALKLDKIEIKQLFNRFNYTIDLVKFSHEGFCILTAPNGYGKTTILKLIRALPNRDFSVFFNECYEHITFCLNDNTVIKIKKDKDKDKVNILYQGKVIPIEDLKSNFSFRESKTLRRIGKKIAFLNETDDETDEEIGENSNLEKFILQNWIENTEHRKNKPHKEIKELEDKINSLKIYYISTNRLNETLRVRSSLIKNRPQYLLDKEIKNEKYNSVESIAYNIKSEINAAQINQFEEGRSKESNFPKRILDILVNKTQETQEDNLQDLILEIQQLEEKYSSLGLIPNTQATRQLDSHLEKAHEDASILLVLKTYLSDIKEKFALLSNLANKLDIFQSSVNSLLSFKRVKITAEDGLKVYLKDKLDDDIPLKTLSSGEQHLLTLIGCLIFQTKKNDLILIDEPEISFHPQWQERFVDILSQIRSNNDFNVIISTHSPILIGIKYWDSVIELREQCDNLEG</sequence>
<keyword evidence="4" id="KW-1185">Reference proteome</keyword>
<reference evidence="4" key="1">
    <citation type="submission" date="2014-06" db="EMBL/GenBank/DDBJ databases">
        <authorList>
            <person name="Winans N.J."/>
            <person name="Newell P.D."/>
            <person name="Douglas A.E."/>
        </authorList>
    </citation>
    <scope>NUCLEOTIDE SEQUENCE [LARGE SCALE GENOMIC DNA]</scope>
    <source>
        <strain evidence="4">DmL_052</strain>
    </source>
</reference>
<dbReference type="Gene3D" id="3.40.50.300">
    <property type="entry name" value="P-loop containing nucleotide triphosphate hydrolases"/>
    <property type="match status" value="1"/>
</dbReference>
<name>A0A251ZWH6_9PROT</name>
<gene>
    <name evidence="3" type="ORF">HK18_03745</name>
</gene>
<protein>
    <recommendedName>
        <fullName evidence="2">Endonuclease GajA/Old nuclease/RecF-like AAA domain-containing protein</fullName>
    </recommendedName>
</protein>
<organism evidence="3 4">
    <name type="scientific">Commensalibacter intestini</name>
    <dbReference type="NCBI Taxonomy" id="479936"/>
    <lineage>
        <taxon>Bacteria</taxon>
        <taxon>Pseudomonadati</taxon>
        <taxon>Pseudomonadota</taxon>
        <taxon>Alphaproteobacteria</taxon>
        <taxon>Acetobacterales</taxon>
        <taxon>Acetobacteraceae</taxon>
    </lineage>
</organism>
<dbReference type="AlphaFoldDB" id="A0A251ZWH6"/>
<evidence type="ECO:0000313" key="4">
    <source>
        <dbReference type="Proteomes" id="UP000194946"/>
    </source>
</evidence>
<comment type="caution">
    <text evidence="3">The sequence shown here is derived from an EMBL/GenBank/DDBJ whole genome shotgun (WGS) entry which is preliminary data.</text>
</comment>
<dbReference type="InterPro" id="IPR027417">
    <property type="entry name" value="P-loop_NTPase"/>
</dbReference>
<dbReference type="Proteomes" id="UP000194946">
    <property type="component" value="Unassembled WGS sequence"/>
</dbReference>
<dbReference type="EMBL" id="JOPB01000002">
    <property type="protein sequence ID" value="OUI79037.1"/>
    <property type="molecule type" value="Genomic_DNA"/>
</dbReference>
<proteinExistence type="predicted"/>
<feature type="domain" description="Endonuclease GajA/Old nuclease/RecF-like AAA" evidence="2">
    <location>
        <begin position="31"/>
        <end position="441"/>
    </location>
</feature>
<evidence type="ECO:0000256" key="1">
    <source>
        <dbReference type="SAM" id="Coils"/>
    </source>
</evidence>